<dbReference type="GO" id="GO:0005524">
    <property type="term" value="F:ATP binding"/>
    <property type="evidence" value="ECO:0007669"/>
    <property type="project" value="UniProtKB-KW"/>
</dbReference>
<dbReference type="InterPro" id="IPR014721">
    <property type="entry name" value="Ribsml_uS5_D2-typ_fold_subgr"/>
</dbReference>
<comment type="caution">
    <text evidence="11">The sequence shown here is derived from an EMBL/GenBank/DDBJ whole genome shotgun (WGS) entry which is preliminary data.</text>
</comment>
<dbReference type="GO" id="GO:0003779">
    <property type="term" value="F:actin binding"/>
    <property type="evidence" value="ECO:0007669"/>
    <property type="project" value="InterPro"/>
</dbReference>
<evidence type="ECO:0000256" key="7">
    <source>
        <dbReference type="ARBA" id="ARBA00022842"/>
    </source>
</evidence>
<dbReference type="PANTHER" id="PTHR43290">
    <property type="entry name" value="MEVALONATE KINASE"/>
    <property type="match status" value="1"/>
</dbReference>
<dbReference type="InterPro" id="IPR036554">
    <property type="entry name" value="GHMP_kinase_C_sf"/>
</dbReference>
<evidence type="ECO:0000256" key="5">
    <source>
        <dbReference type="ARBA" id="ARBA00022777"/>
    </source>
</evidence>
<keyword evidence="2" id="KW-0444">Lipid biosynthesis</keyword>
<keyword evidence="6" id="KW-0067">ATP-binding</keyword>
<dbReference type="Pfam" id="PF00288">
    <property type="entry name" value="GHMP_kinases_N"/>
    <property type="match status" value="1"/>
</dbReference>
<dbReference type="SUPFAM" id="SSF54211">
    <property type="entry name" value="Ribosomal protein S5 domain 2-like"/>
    <property type="match status" value="1"/>
</dbReference>
<comment type="pathway">
    <text evidence="9">Isoprenoid biosynthesis; isopentenyl diphosphate biosynthesis via mevalonate pathway; isopentenyl diphosphate from (R)-mevalonate: step 1/3.</text>
</comment>
<name>A0A0G0ZDX1_9BACT</name>
<protein>
    <submittedName>
        <fullName evidence="11">Mevalonate kinase</fullName>
    </submittedName>
</protein>
<reference evidence="11 12" key="1">
    <citation type="journal article" date="2015" name="Nature">
        <title>rRNA introns, odd ribosomes, and small enigmatic genomes across a large radiation of phyla.</title>
        <authorList>
            <person name="Brown C.T."/>
            <person name="Hug L.A."/>
            <person name="Thomas B.C."/>
            <person name="Sharon I."/>
            <person name="Castelle C.J."/>
            <person name="Singh A."/>
            <person name="Wilkins M.J."/>
            <person name="Williams K.H."/>
            <person name="Banfield J.F."/>
        </authorList>
    </citation>
    <scope>NUCLEOTIDE SEQUENCE [LARGE SCALE GENOMIC DNA]</scope>
</reference>
<dbReference type="InterPro" id="IPR020568">
    <property type="entry name" value="Ribosomal_Su5_D2-typ_SF"/>
</dbReference>
<dbReference type="UniPathway" id="UPA00057">
    <property type="reaction ID" value="UER00098"/>
</dbReference>
<evidence type="ECO:0000256" key="6">
    <source>
        <dbReference type="ARBA" id="ARBA00022840"/>
    </source>
</evidence>
<dbReference type="Gene3D" id="3.30.70.890">
    <property type="entry name" value="GHMP kinase, C-terminal domain"/>
    <property type="match status" value="1"/>
</dbReference>
<evidence type="ECO:0000256" key="4">
    <source>
        <dbReference type="ARBA" id="ARBA00022741"/>
    </source>
</evidence>
<feature type="domain" description="WH2" evidence="10">
    <location>
        <begin position="223"/>
        <end position="241"/>
    </location>
</feature>
<dbReference type="GO" id="GO:0019287">
    <property type="term" value="P:isopentenyl diphosphate biosynthetic process, mevalonate pathway"/>
    <property type="evidence" value="ECO:0007669"/>
    <property type="project" value="UniProtKB-UniPathway"/>
</dbReference>
<keyword evidence="3" id="KW-0808">Transferase</keyword>
<dbReference type="InterPro" id="IPR003124">
    <property type="entry name" value="WH2_dom"/>
</dbReference>
<dbReference type="PRINTS" id="PR00959">
    <property type="entry name" value="MEVGALKINASE"/>
</dbReference>
<proteinExistence type="predicted"/>
<dbReference type="Proteomes" id="UP000034320">
    <property type="component" value="Unassembled WGS sequence"/>
</dbReference>
<evidence type="ECO:0000256" key="9">
    <source>
        <dbReference type="ARBA" id="ARBA00029438"/>
    </source>
</evidence>
<keyword evidence="8" id="KW-0443">Lipid metabolism</keyword>
<dbReference type="Gene3D" id="3.30.230.10">
    <property type="match status" value="1"/>
</dbReference>
<evidence type="ECO:0000259" key="10">
    <source>
        <dbReference type="PROSITE" id="PS51082"/>
    </source>
</evidence>
<dbReference type="AlphaFoldDB" id="A0A0G0ZDX1"/>
<evidence type="ECO:0000256" key="3">
    <source>
        <dbReference type="ARBA" id="ARBA00022679"/>
    </source>
</evidence>
<dbReference type="InterPro" id="IPR006204">
    <property type="entry name" value="GHMP_kinase_N_dom"/>
</dbReference>
<evidence type="ECO:0000256" key="2">
    <source>
        <dbReference type="ARBA" id="ARBA00022516"/>
    </source>
</evidence>
<dbReference type="GO" id="GO:0005829">
    <property type="term" value="C:cytosol"/>
    <property type="evidence" value="ECO:0007669"/>
    <property type="project" value="TreeGrafter"/>
</dbReference>
<dbReference type="InterPro" id="IPR006205">
    <property type="entry name" value="Mev_gal_kin"/>
</dbReference>
<sequence>MNFSTVSVPGKIFLMGEHSVVYGKPAILSAINRRVYVRVAIADNGKHEIESGDNQFIGNVLELTALHLKIKTLPYLKVIITSQLKKGYHLGSSAAVAAATIAAVLYHLKKIWNPELVNQLAYSAEKAKHGLPSGADNTACVFGGLIWYRNELSYLKSIWQLSLKSELLNNFYLVDSGKGEESTKDMVAMVKKRYLDNKQLYQRLFISNEEAVRNIAESLKNGNENALIQAIRKGSFTLKKMGVVSPMAADLIDTFESSGGAAKILGGGGRKKSVGYLLIYHKDKKILKDISASCGFSIEAVRLGEEGMRLEKGTGDTNQ</sequence>
<keyword evidence="7" id="KW-0460">Magnesium</keyword>
<dbReference type="GO" id="GO:0004496">
    <property type="term" value="F:mevalonate kinase activity"/>
    <property type="evidence" value="ECO:0007669"/>
    <property type="project" value="InterPro"/>
</dbReference>
<dbReference type="PROSITE" id="PS51082">
    <property type="entry name" value="WH2"/>
    <property type="match status" value="1"/>
</dbReference>
<keyword evidence="1" id="KW-0963">Cytoplasm</keyword>
<keyword evidence="5 11" id="KW-0418">Kinase</keyword>
<organism evidence="11 12">
    <name type="scientific">Candidatus Gottesmanbacteria bacterium GW2011_GWA2_42_18</name>
    <dbReference type="NCBI Taxonomy" id="1618442"/>
    <lineage>
        <taxon>Bacteria</taxon>
        <taxon>Candidatus Gottesmaniibacteriota</taxon>
    </lineage>
</organism>
<dbReference type="PATRIC" id="fig|1618442.3.peg.580"/>
<evidence type="ECO:0000313" key="12">
    <source>
        <dbReference type="Proteomes" id="UP000034320"/>
    </source>
</evidence>
<keyword evidence="4" id="KW-0547">Nucleotide-binding</keyword>
<evidence type="ECO:0000256" key="1">
    <source>
        <dbReference type="ARBA" id="ARBA00022490"/>
    </source>
</evidence>
<evidence type="ECO:0000313" key="11">
    <source>
        <dbReference type="EMBL" id="KKS46884.1"/>
    </source>
</evidence>
<dbReference type="PANTHER" id="PTHR43290:SF2">
    <property type="entry name" value="MEVALONATE KINASE"/>
    <property type="match status" value="1"/>
</dbReference>
<dbReference type="SUPFAM" id="SSF55060">
    <property type="entry name" value="GHMP Kinase, C-terminal domain"/>
    <property type="match status" value="1"/>
</dbReference>
<dbReference type="EMBL" id="LCDD01000012">
    <property type="protein sequence ID" value="KKS46884.1"/>
    <property type="molecule type" value="Genomic_DNA"/>
</dbReference>
<accession>A0A0G0ZDX1</accession>
<evidence type="ECO:0000256" key="8">
    <source>
        <dbReference type="ARBA" id="ARBA00023098"/>
    </source>
</evidence>
<gene>
    <name evidence="11" type="ORF">UV09_C0012G0053</name>
</gene>